<dbReference type="InterPro" id="IPR003477">
    <property type="entry name" value="PemK-like"/>
</dbReference>
<organism evidence="3">
    <name type="scientific">Cellulosimicrobium sp. ES-005</name>
    <dbReference type="NCBI Taxonomy" id="3163031"/>
    <lineage>
        <taxon>Bacteria</taxon>
        <taxon>Bacillati</taxon>
        <taxon>Actinomycetota</taxon>
        <taxon>Actinomycetes</taxon>
        <taxon>Micrococcales</taxon>
        <taxon>Promicromonosporaceae</taxon>
        <taxon>Cellulosimicrobium</taxon>
    </lineage>
</organism>
<dbReference type="GO" id="GO:0016075">
    <property type="term" value="P:rRNA catabolic process"/>
    <property type="evidence" value="ECO:0007669"/>
    <property type="project" value="TreeGrafter"/>
</dbReference>
<evidence type="ECO:0000256" key="1">
    <source>
        <dbReference type="ARBA" id="ARBA00007521"/>
    </source>
</evidence>
<dbReference type="PANTHER" id="PTHR33988">
    <property type="entry name" value="ENDORIBONUCLEASE MAZF-RELATED"/>
    <property type="match status" value="1"/>
</dbReference>
<keyword evidence="2" id="KW-1277">Toxin-antitoxin system</keyword>
<dbReference type="GO" id="GO:0003677">
    <property type="term" value="F:DNA binding"/>
    <property type="evidence" value="ECO:0007669"/>
    <property type="project" value="InterPro"/>
</dbReference>
<dbReference type="PANTHER" id="PTHR33988:SF1">
    <property type="entry name" value="ENDORIBONUCLEASE MAZF7-RELATED"/>
    <property type="match status" value="1"/>
</dbReference>
<sequence length="113" mass="12763">MTSSLPRPDQITQGQIVWLSMDPTQGREQAKHRPHLVLSLPPTHRATHILTGVPLTSTDRGWPMHVQWSPGSFAMCEQVRSFAYQRITKVEPDVHDVSAILRTVDMLWGRGTP</sequence>
<gene>
    <name evidence="3" type="ORF">ABRQ22_15410</name>
</gene>
<keyword evidence="3" id="KW-0378">Hydrolase</keyword>
<dbReference type="EMBL" id="CP159290">
    <property type="protein sequence ID" value="XCH28970.1"/>
    <property type="molecule type" value="Genomic_DNA"/>
</dbReference>
<evidence type="ECO:0000256" key="2">
    <source>
        <dbReference type="ARBA" id="ARBA00022649"/>
    </source>
</evidence>
<reference evidence="3" key="1">
    <citation type="submission" date="2024-06" db="EMBL/GenBank/DDBJ databases">
        <title>Complete genome sequence of the cellulolytic actinobacterium, Cellulosimicrobium ES-005.</title>
        <authorList>
            <person name="Matthews C.T."/>
            <person name="Underwood K.D."/>
            <person name="Ghanchi K.M."/>
            <person name="Fields S.D."/>
            <person name="Gardner S.G."/>
        </authorList>
    </citation>
    <scope>NUCLEOTIDE SEQUENCE</scope>
    <source>
        <strain evidence="3">ES-005</strain>
    </source>
</reference>
<dbReference type="InterPro" id="IPR011067">
    <property type="entry name" value="Plasmid_toxin/cell-grow_inhib"/>
</dbReference>
<name>A0AAU8G027_9MICO</name>
<dbReference type="AlphaFoldDB" id="A0AAU8G027"/>
<proteinExistence type="inferred from homology"/>
<dbReference type="GO" id="GO:0006402">
    <property type="term" value="P:mRNA catabolic process"/>
    <property type="evidence" value="ECO:0007669"/>
    <property type="project" value="TreeGrafter"/>
</dbReference>
<dbReference type="SUPFAM" id="SSF50118">
    <property type="entry name" value="Cell growth inhibitor/plasmid maintenance toxic component"/>
    <property type="match status" value="1"/>
</dbReference>
<accession>A0AAU8G027</accession>
<dbReference type="EC" id="3.1.-.-" evidence="3"/>
<dbReference type="Gene3D" id="2.30.30.110">
    <property type="match status" value="1"/>
</dbReference>
<protein>
    <submittedName>
        <fullName evidence="3">Type II toxin-antitoxin system PemK/MazF family toxin</fullName>
        <ecNumber evidence="3">3.1.-.-</ecNumber>
    </submittedName>
</protein>
<dbReference type="GO" id="GO:0004521">
    <property type="term" value="F:RNA endonuclease activity"/>
    <property type="evidence" value="ECO:0007669"/>
    <property type="project" value="TreeGrafter"/>
</dbReference>
<dbReference type="GO" id="GO:0016787">
    <property type="term" value="F:hydrolase activity"/>
    <property type="evidence" value="ECO:0007669"/>
    <property type="project" value="UniProtKB-KW"/>
</dbReference>
<dbReference type="Pfam" id="PF02452">
    <property type="entry name" value="PemK_toxin"/>
    <property type="match status" value="1"/>
</dbReference>
<comment type="similarity">
    <text evidence="1">Belongs to the PemK/MazF family.</text>
</comment>
<dbReference type="RefSeq" id="WP_353707358.1">
    <property type="nucleotide sequence ID" value="NZ_CP159290.1"/>
</dbReference>
<evidence type="ECO:0000313" key="3">
    <source>
        <dbReference type="EMBL" id="XCH28970.1"/>
    </source>
</evidence>